<keyword evidence="4" id="KW-1185">Reference proteome</keyword>
<evidence type="ECO:0000313" key="3">
    <source>
        <dbReference type="EMBL" id="KAJ9594443.1"/>
    </source>
</evidence>
<dbReference type="PANTHER" id="PTHR46532">
    <property type="entry name" value="MALE FERTILITY FACTOR KL5"/>
    <property type="match status" value="1"/>
</dbReference>
<protein>
    <recommendedName>
        <fullName evidence="2">Dynein heavy chain tail domain-containing protein</fullName>
    </recommendedName>
</protein>
<comment type="similarity">
    <text evidence="1">Belongs to the dynein heavy chain family.</text>
</comment>
<reference evidence="3" key="2">
    <citation type="submission" date="2023-05" db="EMBL/GenBank/DDBJ databases">
        <authorList>
            <person name="Fouks B."/>
        </authorList>
    </citation>
    <scope>NUCLEOTIDE SEQUENCE</scope>
    <source>
        <strain evidence="3">Stay&amp;Tobe</strain>
        <tissue evidence="3">Testes</tissue>
    </source>
</reference>
<dbReference type="Proteomes" id="UP001233999">
    <property type="component" value="Unassembled WGS sequence"/>
</dbReference>
<dbReference type="PANTHER" id="PTHR46532:SF4">
    <property type="entry name" value="AAA+ ATPASE DOMAIN-CONTAINING PROTEIN"/>
    <property type="match status" value="1"/>
</dbReference>
<sequence length="398" mass="45760">MAPGQFAAAKKRKMSTVLLAQQQSYREAQVKGKEARANRSSSLLAQHRHVLEMVAMYMNLDYRDIEDGVLDADIHIKLLDSLFAVGGRKAVLIFYSEMDLPSVESGRLISLPKDSKMWRAIVSTGKDVEASGTCVIAYRVRNSVHIEVKRIYTEIHFSSFFLDPEETNTICVVNDMLRKVREPVVTRTKIWGDLVKTPAGVSKKDDFLRQFQDFVTFLLLTKTDLAGKVKFETPESLWVGILSTHTELMASLGNSDIVKQVEAVVRTWGKQIKQVLTQSDHLRQERDDIGPLVELHHWRRLLAKFTSIIEHLKSHKCKNYIQYLIQSKSKLIKKWRVLDNRITDATNEAADNVKYLYSLQKYCMPLYFSEPNDIVHHIPKLMYAIRNGVFNFIVLQHH</sequence>
<accession>A0AAD8AAN5</accession>
<gene>
    <name evidence="3" type="ORF">L9F63_014128</name>
</gene>
<reference evidence="3" key="1">
    <citation type="journal article" date="2023" name="IScience">
        <title>Live-bearing cockroach genome reveals convergent evolutionary mechanisms linked to viviparity in insects and beyond.</title>
        <authorList>
            <person name="Fouks B."/>
            <person name="Harrison M.C."/>
            <person name="Mikhailova A.A."/>
            <person name="Marchal E."/>
            <person name="English S."/>
            <person name="Carruthers M."/>
            <person name="Jennings E.C."/>
            <person name="Chiamaka E.L."/>
            <person name="Frigard R.A."/>
            <person name="Pippel M."/>
            <person name="Attardo G.M."/>
            <person name="Benoit J.B."/>
            <person name="Bornberg-Bauer E."/>
            <person name="Tobe S.S."/>
        </authorList>
    </citation>
    <scope>NUCLEOTIDE SEQUENCE</scope>
    <source>
        <strain evidence="3">Stay&amp;Tobe</strain>
    </source>
</reference>
<evidence type="ECO:0000313" key="4">
    <source>
        <dbReference type="Proteomes" id="UP001233999"/>
    </source>
</evidence>
<organism evidence="3 4">
    <name type="scientific">Diploptera punctata</name>
    <name type="common">Pacific beetle cockroach</name>
    <dbReference type="NCBI Taxonomy" id="6984"/>
    <lineage>
        <taxon>Eukaryota</taxon>
        <taxon>Metazoa</taxon>
        <taxon>Ecdysozoa</taxon>
        <taxon>Arthropoda</taxon>
        <taxon>Hexapoda</taxon>
        <taxon>Insecta</taxon>
        <taxon>Pterygota</taxon>
        <taxon>Neoptera</taxon>
        <taxon>Polyneoptera</taxon>
        <taxon>Dictyoptera</taxon>
        <taxon>Blattodea</taxon>
        <taxon>Blaberoidea</taxon>
        <taxon>Blaberidae</taxon>
        <taxon>Diplopterinae</taxon>
        <taxon>Diploptera</taxon>
    </lineage>
</organism>
<proteinExistence type="inferred from homology"/>
<comment type="caution">
    <text evidence="3">The sequence shown here is derived from an EMBL/GenBank/DDBJ whole genome shotgun (WGS) entry which is preliminary data.</text>
</comment>
<dbReference type="InterPro" id="IPR026983">
    <property type="entry name" value="DHC"/>
</dbReference>
<dbReference type="GO" id="GO:0051959">
    <property type="term" value="F:dynein light intermediate chain binding"/>
    <property type="evidence" value="ECO:0007669"/>
    <property type="project" value="InterPro"/>
</dbReference>
<dbReference type="GO" id="GO:0007018">
    <property type="term" value="P:microtubule-based movement"/>
    <property type="evidence" value="ECO:0007669"/>
    <property type="project" value="InterPro"/>
</dbReference>
<dbReference type="EMBL" id="JASPKZ010003045">
    <property type="protein sequence ID" value="KAJ9594443.1"/>
    <property type="molecule type" value="Genomic_DNA"/>
</dbReference>
<dbReference type="Pfam" id="PF08385">
    <property type="entry name" value="DHC_N1"/>
    <property type="match status" value="1"/>
</dbReference>
<dbReference type="AlphaFoldDB" id="A0AAD8AAN5"/>
<name>A0AAD8AAN5_DIPPU</name>
<feature type="domain" description="Dynein heavy chain tail" evidence="2">
    <location>
        <begin position="258"/>
        <end position="386"/>
    </location>
</feature>
<evidence type="ECO:0000256" key="1">
    <source>
        <dbReference type="ARBA" id="ARBA00008887"/>
    </source>
</evidence>
<dbReference type="GO" id="GO:0005858">
    <property type="term" value="C:axonemal dynein complex"/>
    <property type="evidence" value="ECO:0007669"/>
    <property type="project" value="TreeGrafter"/>
</dbReference>
<dbReference type="InterPro" id="IPR013594">
    <property type="entry name" value="Dynein_heavy_tail"/>
</dbReference>
<dbReference type="GO" id="GO:0045505">
    <property type="term" value="F:dynein intermediate chain binding"/>
    <property type="evidence" value="ECO:0007669"/>
    <property type="project" value="InterPro"/>
</dbReference>
<evidence type="ECO:0000259" key="2">
    <source>
        <dbReference type="Pfam" id="PF08385"/>
    </source>
</evidence>